<dbReference type="GeneID" id="20217202"/>
<dbReference type="InterPro" id="IPR028386">
    <property type="entry name" value="CENP-C/Mif2/cnp3"/>
</dbReference>
<dbReference type="InterPro" id="IPR014710">
    <property type="entry name" value="RmlC-like_jellyroll"/>
</dbReference>
<dbReference type="OMA" id="NHIPLEC"/>
<feature type="domain" description="Mif2/CENP-C cupin" evidence="5">
    <location>
        <begin position="131"/>
        <end position="211"/>
    </location>
</feature>
<proteinExistence type="inferred from homology"/>
<evidence type="ECO:0000256" key="4">
    <source>
        <dbReference type="ARBA" id="ARBA00023242"/>
    </source>
</evidence>
<protein>
    <recommendedName>
        <fullName evidence="5">Mif2/CENP-C cupin domain-containing protein</fullName>
    </recommendedName>
</protein>
<evidence type="ECO:0000256" key="3">
    <source>
        <dbReference type="ARBA" id="ARBA00023125"/>
    </source>
</evidence>
<dbReference type="STRING" id="6412.T1G805"/>
<comment type="subcellular location">
    <subcellularLocation>
        <location evidence="1">Nucleus</location>
    </subcellularLocation>
</comment>
<sequence>LRRSKRRKVAVLDGWRGERIKYRWTPEGFENDGIISPKGQQNAKIERTTKKRRRIKTRQIVAEEEEEERKHFETESDCAVDDEGNSPIVEVFDLQLENHIPLECILKYYKSALLNIQTKEPAKESDPIVMTKGLTTNLFFAGIMEIKGLEEKMPQKISASLLLFNVSRGKLEVILSGQTRFIKTGDSFYVPPGNTYGLRNLRNYTAKLFYVNIKKFSF</sequence>
<evidence type="ECO:0000313" key="6">
    <source>
        <dbReference type="EMBL" id="ESN89987.1"/>
    </source>
</evidence>
<dbReference type="EMBL" id="KB097788">
    <property type="protein sequence ID" value="ESN89987.1"/>
    <property type="molecule type" value="Genomic_DNA"/>
</dbReference>
<evidence type="ECO:0000259" key="5">
    <source>
        <dbReference type="Pfam" id="PF11699"/>
    </source>
</evidence>
<reference evidence="6" key="1">
    <citation type="journal article" date="2013" name="Nature">
        <title>Insights into bilaterian evolution from three spiralian genomes.</title>
        <authorList>
            <person name="Simakov O."/>
            <person name="Marletaz F."/>
            <person name="Cho S.J."/>
            <person name="Edsinger-Gonzales E."/>
            <person name="Havlak P."/>
            <person name="Hellsten U."/>
            <person name="Kuo D.H."/>
            <person name="Larsson T."/>
            <person name="Lv J."/>
            <person name="Arendt D."/>
            <person name="Savage R."/>
            <person name="Osoegawa K."/>
            <person name="de Jong P."/>
            <person name="Grimwood J."/>
            <person name="Chapman J.A."/>
            <person name="Shapiro H."/>
            <person name="Aerts A."/>
            <person name="Otillar R.P."/>
            <person name="Terry A.Y."/>
            <person name="Boore J.L."/>
            <person name="Grigoriev I.V."/>
            <person name="Lindberg D.R."/>
            <person name="Seaver E.C."/>
            <person name="Weisblat D.A."/>
            <person name="Putnam N.H."/>
            <person name="Rokhsar D.S."/>
        </authorList>
    </citation>
    <scope>NUCLEOTIDE SEQUENCE</scope>
</reference>
<accession>V3TYC6</accession>
<keyword evidence="4" id="KW-0539">Nucleus</keyword>
<comment type="similarity">
    <text evidence="2">Belongs to the CENP-C/MIF2 family.</text>
</comment>
<evidence type="ECO:0000256" key="1">
    <source>
        <dbReference type="ARBA" id="ARBA00004123"/>
    </source>
</evidence>
<name>V3TYC6_HELRO</name>
<dbReference type="OrthoDB" id="1939643at2759"/>
<dbReference type="Gene3D" id="2.60.120.10">
    <property type="entry name" value="Jelly Rolls"/>
    <property type="match status" value="1"/>
</dbReference>
<dbReference type="InterPro" id="IPR011051">
    <property type="entry name" value="RmlC_Cupin_sf"/>
</dbReference>
<dbReference type="PANTHER" id="PTHR16684">
    <property type="entry name" value="CENTROMERE PROTEIN C"/>
    <property type="match status" value="1"/>
</dbReference>
<evidence type="ECO:0000256" key="2">
    <source>
        <dbReference type="ARBA" id="ARBA00010291"/>
    </source>
</evidence>
<organism evidence="6">
    <name type="scientific">Helobdella robusta</name>
    <name type="common">Californian leech</name>
    <dbReference type="NCBI Taxonomy" id="6412"/>
    <lineage>
        <taxon>Eukaryota</taxon>
        <taxon>Metazoa</taxon>
        <taxon>Spiralia</taxon>
        <taxon>Lophotrochozoa</taxon>
        <taxon>Annelida</taxon>
        <taxon>Clitellata</taxon>
        <taxon>Hirudinea</taxon>
        <taxon>Rhynchobdellida</taxon>
        <taxon>Glossiphoniidae</taxon>
        <taxon>Helobdella</taxon>
    </lineage>
</organism>
<dbReference type="HOGENOM" id="CLU_077846_0_0_1"/>
<feature type="non-terminal residue" evidence="6">
    <location>
        <position position="1"/>
    </location>
</feature>
<keyword evidence="3" id="KW-0238">DNA-binding</keyword>
<dbReference type="eggNOG" id="ENOG502RYQH">
    <property type="taxonomic scope" value="Eukaryota"/>
</dbReference>
<dbReference type="SUPFAM" id="SSF51182">
    <property type="entry name" value="RmlC-like cupins"/>
    <property type="match status" value="1"/>
</dbReference>
<dbReference type="InterPro" id="IPR025974">
    <property type="entry name" value="Mif2/CENP-C_cupin"/>
</dbReference>
<dbReference type="RefSeq" id="XP_009031963.1">
    <property type="nucleotide sequence ID" value="XM_009033715.1"/>
</dbReference>
<gene>
    <name evidence="6" type="ORF">HELRODRAFT_91159</name>
</gene>
<dbReference type="PANTHER" id="PTHR16684:SF11">
    <property type="entry name" value="CENTROMERE PROTEIN C"/>
    <property type="match status" value="1"/>
</dbReference>
<dbReference type="Pfam" id="PF11699">
    <property type="entry name" value="CENP-C_C"/>
    <property type="match status" value="1"/>
</dbReference>